<reference evidence="1 4" key="1">
    <citation type="submission" date="2019-08" db="EMBL/GenBank/DDBJ databases">
        <title>Comparison of rpoB and gyrB Sequences from Mobiluncus Species and Development of a Multiplex PCR Method for Clinical Detection of Mobiluncus curtisii and Mobiluncus mulieris.</title>
        <authorList>
            <person name="Yang L."/>
            <person name="Shen Y."/>
            <person name="Xu G."/>
            <person name="Shu L.-B."/>
            <person name="Hu J."/>
            <person name="Zhang R."/>
            <person name="Wang Y."/>
            <person name="Zhou H.-W."/>
            <person name="Zhang X."/>
        </authorList>
    </citation>
    <scope>NUCLEOTIDE SEQUENCE [LARGE SCALE GENOMIC DNA]</scope>
    <source>
        <strain evidence="1 4">M26</strain>
    </source>
</reference>
<comment type="caution">
    <text evidence="2">The sequence shown here is derived from an EMBL/GenBank/DDBJ whole genome shotgun (WGS) entry which is preliminary data.</text>
</comment>
<evidence type="ECO:0000313" key="2">
    <source>
        <dbReference type="EMBL" id="NMX04502.1"/>
    </source>
</evidence>
<dbReference type="Proteomes" id="UP001209486">
    <property type="component" value="Unassembled WGS sequence"/>
</dbReference>
<dbReference type="RefSeq" id="WP_004018051.1">
    <property type="nucleotide sequence ID" value="NZ_JABCUP010000044.1"/>
</dbReference>
<proteinExistence type="predicted"/>
<dbReference type="EMBL" id="JABCUS010000050">
    <property type="protein sequence ID" value="NMX04502.1"/>
    <property type="molecule type" value="Genomic_DNA"/>
</dbReference>
<accession>A0A7Y0U7H5</accession>
<sequence length="88" mass="9750">MNVKEYMRKHGLTDADLDRAAAPFERGDFPHYDAPVYSGSHLDAVGTKRVTVVYPAAATQKVAAIARQRGVKPSEIYRDALEKYLVNA</sequence>
<name>A0A7Y0U7H5_9ACTO</name>
<evidence type="ECO:0000313" key="4">
    <source>
        <dbReference type="Proteomes" id="UP001209486"/>
    </source>
</evidence>
<dbReference type="Proteomes" id="UP000575397">
    <property type="component" value="Unassembled WGS sequence"/>
</dbReference>
<evidence type="ECO:0000313" key="1">
    <source>
        <dbReference type="EMBL" id="MCU9969969.1"/>
    </source>
</evidence>
<protein>
    <submittedName>
        <fullName evidence="2">NADP oxidoreductase</fullName>
    </submittedName>
</protein>
<dbReference type="EMBL" id="VSZY01000042">
    <property type="protein sequence ID" value="MCU9969969.1"/>
    <property type="molecule type" value="Genomic_DNA"/>
</dbReference>
<dbReference type="CDD" id="cd21631">
    <property type="entry name" value="RHH_CopG_NikR-like"/>
    <property type="match status" value="1"/>
</dbReference>
<gene>
    <name evidence="1" type="ORF">FYZ43_11475</name>
    <name evidence="2" type="ORF">HHJ77_11515</name>
</gene>
<dbReference type="AlphaFoldDB" id="A0A7Y0U7H5"/>
<reference evidence="2 3" key="2">
    <citation type="submission" date="2020-04" db="EMBL/GenBank/DDBJ databases">
        <title>Antimicrobial susceptibility and clonality of vaginal-derived multi-drug resistant Mobiluncus isolates in China.</title>
        <authorList>
            <person name="Zhang X."/>
        </authorList>
    </citation>
    <scope>NUCLEOTIDE SEQUENCE [LARGE SCALE GENOMIC DNA]</scope>
    <source>
        <strain evidence="2 3">12</strain>
    </source>
</reference>
<evidence type="ECO:0000313" key="3">
    <source>
        <dbReference type="Proteomes" id="UP000575397"/>
    </source>
</evidence>
<organism evidence="2 3">
    <name type="scientific">Mobiluncus mulieris</name>
    <dbReference type="NCBI Taxonomy" id="2052"/>
    <lineage>
        <taxon>Bacteria</taxon>
        <taxon>Bacillati</taxon>
        <taxon>Actinomycetota</taxon>
        <taxon>Actinomycetes</taxon>
        <taxon>Actinomycetales</taxon>
        <taxon>Actinomycetaceae</taxon>
        <taxon>Mobiluncus</taxon>
    </lineage>
</organism>